<evidence type="ECO:0000256" key="8">
    <source>
        <dbReference type="PROSITE-ProRule" id="PRU01091"/>
    </source>
</evidence>
<keyword evidence="3" id="KW-0597">Phosphoprotein</keyword>
<evidence type="ECO:0000256" key="3">
    <source>
        <dbReference type="ARBA" id="ARBA00022553"/>
    </source>
</evidence>
<proteinExistence type="predicted"/>
<evidence type="ECO:0000313" key="11">
    <source>
        <dbReference type="Proteomes" id="UP000235616"/>
    </source>
</evidence>
<dbReference type="GO" id="GO:0000976">
    <property type="term" value="F:transcription cis-regulatory region binding"/>
    <property type="evidence" value="ECO:0007669"/>
    <property type="project" value="TreeGrafter"/>
</dbReference>
<comment type="subcellular location">
    <subcellularLocation>
        <location evidence="1">Cytoplasm</location>
    </subcellularLocation>
</comment>
<protein>
    <submittedName>
        <fullName evidence="10">DNA-binding response regulator</fullName>
    </submittedName>
</protein>
<dbReference type="InterPro" id="IPR011006">
    <property type="entry name" value="CheY-like_superfamily"/>
</dbReference>
<dbReference type="InterPro" id="IPR016032">
    <property type="entry name" value="Sig_transdc_resp-reg_C-effctor"/>
</dbReference>
<dbReference type="PANTHER" id="PTHR48111">
    <property type="entry name" value="REGULATOR OF RPOS"/>
    <property type="match status" value="1"/>
</dbReference>
<dbReference type="Pfam" id="PF00486">
    <property type="entry name" value="Trans_reg_C"/>
    <property type="match status" value="1"/>
</dbReference>
<dbReference type="Gene3D" id="1.10.10.10">
    <property type="entry name" value="Winged helix-like DNA-binding domain superfamily/Winged helix DNA-binding domain"/>
    <property type="match status" value="1"/>
</dbReference>
<comment type="caution">
    <text evidence="10">The sequence shown here is derived from an EMBL/GenBank/DDBJ whole genome shotgun (WGS) entry which is preliminary data.</text>
</comment>
<dbReference type="PANTHER" id="PTHR48111:SF35">
    <property type="entry name" value="TRANSCRIPTIONAL REGULATORY PROTEIN QSEB"/>
    <property type="match status" value="1"/>
</dbReference>
<gene>
    <name evidence="10" type="ORF">C0Z18_05835</name>
</gene>
<dbReference type="GO" id="GO:0000156">
    <property type="term" value="F:phosphorelay response regulator activity"/>
    <property type="evidence" value="ECO:0007669"/>
    <property type="project" value="TreeGrafter"/>
</dbReference>
<dbReference type="InterPro" id="IPR036388">
    <property type="entry name" value="WH-like_DNA-bd_sf"/>
</dbReference>
<evidence type="ECO:0000256" key="5">
    <source>
        <dbReference type="ARBA" id="ARBA00023015"/>
    </source>
</evidence>
<dbReference type="GO" id="GO:0006355">
    <property type="term" value="P:regulation of DNA-templated transcription"/>
    <property type="evidence" value="ECO:0007669"/>
    <property type="project" value="InterPro"/>
</dbReference>
<reference evidence="10 11" key="1">
    <citation type="submission" date="2018-01" db="EMBL/GenBank/DDBJ databases">
        <title>Whole genome analyses suggest that Burkholderia sensu lato contains two further novel genera in the rhizoxinica-symbiotica group Mycetohabitans gen. nov., and Trinickia gen. nov.: implications for the evolution of diazotrophy and nodulation in the Burkholderiaceae.</title>
        <authorList>
            <person name="Estrada-de los Santos P."/>
            <person name="Palmer M."/>
            <person name="Chavez-Ramirez B."/>
            <person name="Beukes C."/>
            <person name="Steenkamp E.T."/>
            <person name="Hirsch A.M."/>
            <person name="Manyaka P."/>
            <person name="Maluk M."/>
            <person name="Lafos M."/>
            <person name="Crook M."/>
            <person name="Gross E."/>
            <person name="Simon M.F."/>
            <person name="Bueno dos Reis Junior F."/>
            <person name="Poole P.S."/>
            <person name="Venter S.N."/>
            <person name="James E.K."/>
        </authorList>
    </citation>
    <scope>NUCLEOTIDE SEQUENCE [LARGE SCALE GENOMIC DNA]</scope>
    <source>
        <strain evidence="10 11">GIMN1.004</strain>
    </source>
</reference>
<feature type="DNA-binding region" description="OmpR/PhoB-type" evidence="8">
    <location>
        <begin position="144"/>
        <end position="243"/>
    </location>
</feature>
<dbReference type="GO" id="GO:0032993">
    <property type="term" value="C:protein-DNA complex"/>
    <property type="evidence" value="ECO:0007669"/>
    <property type="project" value="TreeGrafter"/>
</dbReference>
<evidence type="ECO:0000256" key="4">
    <source>
        <dbReference type="ARBA" id="ARBA00023012"/>
    </source>
</evidence>
<dbReference type="SUPFAM" id="SSF46894">
    <property type="entry name" value="C-terminal effector domain of the bipartite response regulators"/>
    <property type="match status" value="1"/>
</dbReference>
<accession>A0A2N7VY06</accession>
<sequence length="282" mass="31174">MRQLWHAIEPRSSADWRIKVRFALVTDDPQLATNLSDCFAEDGIAIEPFEAELPLFRAMRTKAFDAVLIDAKDNSMLVNSLLSWQNCNGATSLPVIVLTPFSNSAAMLRWITSGATDVANRFDLQQVRLRAHIAARRRAPESQDDVVSSGRYVLRRHEGTLTIDGEQIPLTPREFAMAWLLFSNAGKFLSRAQIASSVWGACEDIAGRSIEQHIYKLRKKLQLSGQGGANLKTVYALGYKLDLASAEGFTPEPLQWDAPRSRTAPAKPRSYGVSFAVAPAQG</sequence>
<dbReference type="InterPro" id="IPR039420">
    <property type="entry name" value="WalR-like"/>
</dbReference>
<dbReference type="AlphaFoldDB" id="A0A2N7VY06"/>
<dbReference type="SMART" id="SM00862">
    <property type="entry name" value="Trans_reg_C"/>
    <property type="match status" value="1"/>
</dbReference>
<organism evidence="10 11">
    <name type="scientific">Trinickia dabaoshanensis</name>
    <dbReference type="NCBI Taxonomy" id="564714"/>
    <lineage>
        <taxon>Bacteria</taxon>
        <taxon>Pseudomonadati</taxon>
        <taxon>Pseudomonadota</taxon>
        <taxon>Betaproteobacteria</taxon>
        <taxon>Burkholderiales</taxon>
        <taxon>Burkholderiaceae</taxon>
        <taxon>Trinickia</taxon>
    </lineage>
</organism>
<dbReference type="InterPro" id="IPR001867">
    <property type="entry name" value="OmpR/PhoB-type_DNA-bd"/>
</dbReference>
<dbReference type="EMBL" id="PNYA01000004">
    <property type="protein sequence ID" value="PMS22037.1"/>
    <property type="molecule type" value="Genomic_DNA"/>
</dbReference>
<evidence type="ECO:0000256" key="1">
    <source>
        <dbReference type="ARBA" id="ARBA00004496"/>
    </source>
</evidence>
<evidence type="ECO:0000313" key="10">
    <source>
        <dbReference type="EMBL" id="PMS22037.1"/>
    </source>
</evidence>
<keyword evidence="5" id="KW-0805">Transcription regulation</keyword>
<name>A0A2N7VY06_9BURK</name>
<evidence type="ECO:0000256" key="6">
    <source>
        <dbReference type="ARBA" id="ARBA00023125"/>
    </source>
</evidence>
<keyword evidence="2" id="KW-0963">Cytoplasm</keyword>
<keyword evidence="7" id="KW-0804">Transcription</keyword>
<dbReference type="GO" id="GO:0005829">
    <property type="term" value="C:cytosol"/>
    <property type="evidence" value="ECO:0007669"/>
    <property type="project" value="TreeGrafter"/>
</dbReference>
<dbReference type="PROSITE" id="PS51755">
    <property type="entry name" value="OMPR_PHOB"/>
    <property type="match status" value="1"/>
</dbReference>
<dbReference type="Proteomes" id="UP000235616">
    <property type="component" value="Unassembled WGS sequence"/>
</dbReference>
<evidence type="ECO:0000259" key="9">
    <source>
        <dbReference type="PROSITE" id="PS51755"/>
    </source>
</evidence>
<keyword evidence="4" id="KW-0902">Two-component regulatory system</keyword>
<evidence type="ECO:0000256" key="7">
    <source>
        <dbReference type="ARBA" id="ARBA00023163"/>
    </source>
</evidence>
<evidence type="ECO:0000256" key="2">
    <source>
        <dbReference type="ARBA" id="ARBA00022490"/>
    </source>
</evidence>
<dbReference type="SUPFAM" id="SSF52172">
    <property type="entry name" value="CheY-like"/>
    <property type="match status" value="1"/>
</dbReference>
<feature type="domain" description="OmpR/PhoB-type" evidence="9">
    <location>
        <begin position="144"/>
        <end position="243"/>
    </location>
</feature>
<keyword evidence="11" id="KW-1185">Reference proteome</keyword>
<dbReference type="CDD" id="cd00383">
    <property type="entry name" value="trans_reg_C"/>
    <property type="match status" value="1"/>
</dbReference>
<keyword evidence="6 8" id="KW-0238">DNA-binding</keyword>